<accession>A0A250WU89</accession>
<feature type="region of interest" description="Disordered" evidence="1">
    <location>
        <begin position="584"/>
        <end position="614"/>
    </location>
</feature>
<feature type="compositionally biased region" description="Basic and acidic residues" evidence="1">
    <location>
        <begin position="436"/>
        <end position="450"/>
    </location>
</feature>
<organism evidence="2 3">
    <name type="scientific">Chlamydomonas eustigma</name>
    <dbReference type="NCBI Taxonomy" id="1157962"/>
    <lineage>
        <taxon>Eukaryota</taxon>
        <taxon>Viridiplantae</taxon>
        <taxon>Chlorophyta</taxon>
        <taxon>core chlorophytes</taxon>
        <taxon>Chlorophyceae</taxon>
        <taxon>CS clade</taxon>
        <taxon>Chlamydomonadales</taxon>
        <taxon>Chlamydomonadaceae</taxon>
        <taxon>Chlamydomonas</taxon>
    </lineage>
</organism>
<feature type="compositionally biased region" description="Polar residues" evidence="1">
    <location>
        <begin position="61"/>
        <end position="97"/>
    </location>
</feature>
<evidence type="ECO:0008006" key="4">
    <source>
        <dbReference type="Google" id="ProtNLM"/>
    </source>
</evidence>
<feature type="region of interest" description="Disordered" evidence="1">
    <location>
        <begin position="417"/>
        <end position="451"/>
    </location>
</feature>
<name>A0A250WU89_9CHLO</name>
<gene>
    <name evidence="2" type="ORF">CEUSTIGMA_g1841.t1</name>
</gene>
<dbReference type="Proteomes" id="UP000232323">
    <property type="component" value="Unassembled WGS sequence"/>
</dbReference>
<protein>
    <recommendedName>
        <fullName evidence="4">R3H domain-containing protein</fullName>
    </recommendedName>
</protein>
<reference evidence="2 3" key="1">
    <citation type="submission" date="2017-08" db="EMBL/GenBank/DDBJ databases">
        <title>Acidophilic green algal genome provides insights into adaptation to an acidic environment.</title>
        <authorList>
            <person name="Hirooka S."/>
            <person name="Hirose Y."/>
            <person name="Kanesaki Y."/>
            <person name="Higuchi S."/>
            <person name="Fujiwara T."/>
            <person name="Onuma R."/>
            <person name="Era A."/>
            <person name="Ohbayashi R."/>
            <person name="Uzuka A."/>
            <person name="Nozaki H."/>
            <person name="Yoshikawa H."/>
            <person name="Miyagishima S.Y."/>
        </authorList>
    </citation>
    <scope>NUCLEOTIDE SEQUENCE [LARGE SCALE GENOMIC DNA]</scope>
    <source>
        <strain evidence="2 3">NIES-2499</strain>
    </source>
</reference>
<dbReference type="InterPro" id="IPR039884">
    <property type="entry name" value="R3HC1/R3HCL"/>
</dbReference>
<comment type="caution">
    <text evidence="2">The sequence shown here is derived from an EMBL/GenBank/DDBJ whole genome shotgun (WGS) entry which is preliminary data.</text>
</comment>
<dbReference type="PANTHER" id="PTHR21678">
    <property type="entry name" value="GROWTH INHIBITION AND DIFFERENTIATION RELATED PROTEIN 88"/>
    <property type="match status" value="1"/>
</dbReference>
<dbReference type="AlphaFoldDB" id="A0A250WU89"/>
<proteinExistence type="predicted"/>
<feature type="region of interest" description="Disordered" evidence="1">
    <location>
        <begin position="45"/>
        <end position="149"/>
    </location>
</feature>
<keyword evidence="3" id="KW-1185">Reference proteome</keyword>
<evidence type="ECO:0000256" key="1">
    <source>
        <dbReference type="SAM" id="MobiDB-lite"/>
    </source>
</evidence>
<sequence length="614" mass="64743">MRHMTEKIQILVEEAESKLLEGDVFAAECMFKEVARLRSASLAEQASSSGTSSSRRRNHKVNLSATGVVSISRTLSSQQASNDTESAASPSNVSVSCGSTPATAATTPLAPPSPGLGSSTSTVTPNTSVTENSSAATAAIPTPGGRRVPVPGARLFRNALLGARVPAVSNRSRANTSTSSRSYPIPVVAGMNDSGTLDGKGKDTFELNVHQESLAAATAASSFELGEAIDKRMESSTISRADHYVCNYESVAEAAGTDTVDNSSCYVVENGRVAECGSLYKPGGNTGNLLADGREAITDDSNALAEGRQAVDESNALAEGREAAANESNALAEGGEGQEEWEASWTEGLGRLMQQQQQQQDAISSRREGGIMADVQGSLMNGIEGSCTAASKRALAGSTFGAHQLLLLDHQHLVMTSGTRGNGGGGGSSSVDGTVEDEKPPAGGSGDRRSSAAVAVAAARREKLAEPASHVVEVYGMNPDVKTMHIEMFLDSAWLICGEGKVPPVIRWVDDNHALLVCPDASTARNLLELEQHKFLLRPHDQASQASRDHPAIELLAPRERPKTTAAVAKRVLSHVLGIPQLRDKTAEADLSKQRRAAKDEKQRKERARDEVWE</sequence>
<dbReference type="OrthoDB" id="5418203at2759"/>
<evidence type="ECO:0000313" key="3">
    <source>
        <dbReference type="Proteomes" id="UP000232323"/>
    </source>
</evidence>
<dbReference type="PANTHER" id="PTHR21678:SF0">
    <property type="entry name" value="C3H1-TYPE DOMAIN-CONTAINING PROTEIN"/>
    <property type="match status" value="1"/>
</dbReference>
<feature type="compositionally biased region" description="Low complexity" evidence="1">
    <location>
        <begin position="98"/>
        <end position="108"/>
    </location>
</feature>
<feature type="region of interest" description="Disordered" evidence="1">
    <location>
        <begin position="314"/>
        <end position="340"/>
    </location>
</feature>
<dbReference type="EMBL" id="BEGY01000007">
    <property type="protein sequence ID" value="GAX74393.1"/>
    <property type="molecule type" value="Genomic_DNA"/>
</dbReference>
<feature type="compositionally biased region" description="Low complexity" evidence="1">
    <location>
        <begin position="115"/>
        <end position="134"/>
    </location>
</feature>
<evidence type="ECO:0000313" key="2">
    <source>
        <dbReference type="EMBL" id="GAX74393.1"/>
    </source>
</evidence>